<keyword evidence="1" id="KW-1133">Transmembrane helix</keyword>
<evidence type="ECO:0000313" key="3">
    <source>
        <dbReference type="Proteomes" id="UP000464700"/>
    </source>
</evidence>
<feature type="transmembrane region" description="Helical" evidence="1">
    <location>
        <begin position="9"/>
        <end position="31"/>
    </location>
</feature>
<evidence type="ECO:0000313" key="2">
    <source>
        <dbReference type="EMBL" id="QHN12223.1"/>
    </source>
</evidence>
<dbReference type="EMBL" id="CP043925">
    <property type="protein sequence ID" value="QHN12223.1"/>
    <property type="molecule type" value="Genomic_DNA"/>
</dbReference>
<evidence type="ECO:0000256" key="1">
    <source>
        <dbReference type="SAM" id="Phobius"/>
    </source>
</evidence>
<proteinExistence type="predicted"/>
<dbReference type="Pfam" id="PF06836">
    <property type="entry name" value="DUF1240"/>
    <property type="match status" value="1"/>
</dbReference>
<accession>A0A6I7DDH6</accession>
<dbReference type="KEGG" id="pcol:F1325_18000"/>
<protein>
    <submittedName>
        <fullName evidence="2">DUF1240 domain-containing protein</fullName>
    </submittedName>
</protein>
<keyword evidence="1" id="KW-0812">Transmembrane</keyword>
<keyword evidence="1" id="KW-0472">Membrane</keyword>
<keyword evidence="3" id="KW-1185">Reference proteome</keyword>
<organism evidence="2 3">
    <name type="scientific">Proteus columbae</name>
    <dbReference type="NCBI Taxonomy" id="1987580"/>
    <lineage>
        <taxon>Bacteria</taxon>
        <taxon>Pseudomonadati</taxon>
        <taxon>Pseudomonadota</taxon>
        <taxon>Gammaproteobacteria</taxon>
        <taxon>Enterobacterales</taxon>
        <taxon>Morganellaceae</taxon>
        <taxon>Proteus</taxon>
    </lineage>
</organism>
<dbReference type="InterPro" id="IPR010665">
    <property type="entry name" value="DUF1240"/>
</dbReference>
<sequence>MDTEVKDKIYLILLIVLPPIVFVIYASIMVYADYFFLAEKIKFSVVTASIPFTLPFVCYLFSLLLISAIKDKLIKINNKLFIATVMIFLLGIVFGIFFNLYVRYELVSQGYFICKEGPSSKSNTYVISPKLCR</sequence>
<feature type="transmembrane region" description="Helical" evidence="1">
    <location>
        <begin position="43"/>
        <end position="68"/>
    </location>
</feature>
<feature type="transmembrane region" description="Helical" evidence="1">
    <location>
        <begin position="80"/>
        <end position="102"/>
    </location>
</feature>
<dbReference type="Proteomes" id="UP000464700">
    <property type="component" value="Chromosome"/>
</dbReference>
<dbReference type="RefSeq" id="WP_109373693.1">
    <property type="nucleotide sequence ID" value="NZ_CP043925.1"/>
</dbReference>
<dbReference type="AlphaFoldDB" id="A0A6I7DDH6"/>
<name>A0A6I7DDH6_9GAMM</name>
<reference evidence="2 3" key="1">
    <citation type="submission" date="2019-09" db="EMBL/GenBank/DDBJ databases">
        <title>Emergence of a chromosome-mediated tetracycline resistance gene in Proteus strain.</title>
        <authorList>
            <person name="He D."/>
            <person name="Wang L."/>
        </authorList>
    </citation>
    <scope>NUCLEOTIDE SEQUENCE [LARGE SCALE GENOMIC DNA]</scope>
    <source>
        <strain evidence="2 3">T60</strain>
    </source>
</reference>
<gene>
    <name evidence="2" type="ORF">F1325_18000</name>
</gene>